<dbReference type="PANTHER" id="PTHR36919">
    <property type="entry name" value="BLR1215 PROTEIN"/>
    <property type="match status" value="1"/>
</dbReference>
<evidence type="ECO:0000313" key="1">
    <source>
        <dbReference type="EMBL" id="RJT33605.1"/>
    </source>
</evidence>
<dbReference type="InterPro" id="IPR019223">
    <property type="entry name" value="DUF2147"/>
</dbReference>
<sequence length="161" mass="17045">MNPGGPWSLASPIGTGDPNVPEQRRINRSSQLVEIGTMQGTIAFLCAVFLGSAAQADAFSDSRGIWMRDDGNAKVSIAPCGQQLCATNLWVGDTSKGEQAGDKLIMTLRPASQGTLAGKAYDPKRNRTYSMTLTVKKGGLTTRGCIGAGLICKNVRWTPAK</sequence>
<keyword evidence="2" id="KW-1185">Reference proteome</keyword>
<evidence type="ECO:0000313" key="2">
    <source>
        <dbReference type="Proteomes" id="UP000275530"/>
    </source>
</evidence>
<dbReference type="Gene3D" id="2.40.128.520">
    <property type="match status" value="1"/>
</dbReference>
<dbReference type="EMBL" id="QZXA01000005">
    <property type="protein sequence ID" value="RJT33605.1"/>
    <property type="molecule type" value="Genomic_DNA"/>
</dbReference>
<dbReference type="PANTHER" id="PTHR36919:SF2">
    <property type="entry name" value="BLL6627 PROTEIN"/>
    <property type="match status" value="1"/>
</dbReference>
<gene>
    <name evidence="1" type="ORF">D3242_13645</name>
</gene>
<protein>
    <submittedName>
        <fullName evidence="1">DUF2147 domain-containing protein</fullName>
    </submittedName>
</protein>
<reference evidence="1 2" key="1">
    <citation type="submission" date="2018-09" db="EMBL/GenBank/DDBJ databases">
        <title>Mesorhizobium carmichaelinearum sp. nov. isolated from Carmichaelinea spp. root nodules in New Zealand.</title>
        <authorList>
            <person name="De Meyer S.E."/>
        </authorList>
    </citation>
    <scope>NUCLEOTIDE SEQUENCE [LARGE SCALE GENOMIC DNA]</scope>
    <source>
        <strain evidence="1 2">LMG 28313</strain>
    </source>
</reference>
<dbReference type="AlphaFoldDB" id="A0A6M7TFE6"/>
<comment type="caution">
    <text evidence="1">The sequence shown here is derived from an EMBL/GenBank/DDBJ whole genome shotgun (WGS) entry which is preliminary data.</text>
</comment>
<name>A0A6M7TFE6_9HYPH</name>
<accession>A0A6M7TFE6</accession>
<dbReference type="Pfam" id="PF09917">
    <property type="entry name" value="DUF2147"/>
    <property type="match status" value="1"/>
</dbReference>
<dbReference type="Proteomes" id="UP000275530">
    <property type="component" value="Unassembled WGS sequence"/>
</dbReference>
<proteinExistence type="predicted"/>
<organism evidence="1 2">
    <name type="scientific">Mesorhizobium jarvisii</name>
    <dbReference type="NCBI Taxonomy" id="1777867"/>
    <lineage>
        <taxon>Bacteria</taxon>
        <taxon>Pseudomonadati</taxon>
        <taxon>Pseudomonadota</taxon>
        <taxon>Alphaproteobacteria</taxon>
        <taxon>Hyphomicrobiales</taxon>
        <taxon>Phyllobacteriaceae</taxon>
        <taxon>Mesorhizobium</taxon>
    </lineage>
</organism>